<dbReference type="OrthoDB" id="3439209at2759"/>
<keyword evidence="3" id="KW-1185">Reference proteome</keyword>
<dbReference type="VEuPathDB" id="FungiDB:MMYC01_204594"/>
<dbReference type="EMBL" id="LCTW02000110">
    <property type="protein sequence ID" value="KXX78701.1"/>
    <property type="molecule type" value="Genomic_DNA"/>
</dbReference>
<accession>A0A175W5H4</accession>
<dbReference type="STRING" id="100816.A0A175W5H4"/>
<protein>
    <recommendedName>
        <fullName evidence="1">Myb-like domain-containing protein</fullName>
    </recommendedName>
</protein>
<evidence type="ECO:0000259" key="1">
    <source>
        <dbReference type="PROSITE" id="PS50090"/>
    </source>
</evidence>
<dbReference type="Proteomes" id="UP000078237">
    <property type="component" value="Unassembled WGS sequence"/>
</dbReference>
<organism evidence="2 3">
    <name type="scientific">Madurella mycetomatis</name>
    <dbReference type="NCBI Taxonomy" id="100816"/>
    <lineage>
        <taxon>Eukaryota</taxon>
        <taxon>Fungi</taxon>
        <taxon>Dikarya</taxon>
        <taxon>Ascomycota</taxon>
        <taxon>Pezizomycotina</taxon>
        <taxon>Sordariomycetes</taxon>
        <taxon>Sordariomycetidae</taxon>
        <taxon>Sordariales</taxon>
        <taxon>Sordariales incertae sedis</taxon>
        <taxon>Madurella</taxon>
    </lineage>
</organism>
<comment type="caution">
    <text evidence="2">The sequence shown here is derived from an EMBL/GenBank/DDBJ whole genome shotgun (WGS) entry which is preliminary data.</text>
</comment>
<evidence type="ECO:0000313" key="3">
    <source>
        <dbReference type="Proteomes" id="UP000078237"/>
    </source>
</evidence>
<dbReference type="PROSITE" id="PS50090">
    <property type="entry name" value="MYB_LIKE"/>
    <property type="match status" value="1"/>
</dbReference>
<evidence type="ECO:0000313" key="2">
    <source>
        <dbReference type="EMBL" id="KXX78701.1"/>
    </source>
</evidence>
<name>A0A175W5H4_9PEZI</name>
<gene>
    <name evidence="2" type="ORF">MMYC01_204594</name>
</gene>
<dbReference type="AlphaFoldDB" id="A0A175W5H4"/>
<proteinExistence type="predicted"/>
<dbReference type="InterPro" id="IPR001005">
    <property type="entry name" value="SANT/Myb"/>
</dbReference>
<sequence length="121" mass="14292">MSRDEFLVWQRKLGMMYKEIWCISSFAEAESTLRGRYRTLTKCREARVRKPEWSEKDLELLTCAVRTLSKTSHPDLNPSKAPWKKVAEYIVVHGGSYYFGNSTCRKRWDGIVREEAIKRRS</sequence>
<feature type="domain" description="Myb-like" evidence="1">
    <location>
        <begin position="45"/>
        <end position="112"/>
    </location>
</feature>
<dbReference type="Gene3D" id="1.10.10.60">
    <property type="entry name" value="Homeodomain-like"/>
    <property type="match status" value="1"/>
</dbReference>
<reference evidence="2 3" key="1">
    <citation type="journal article" date="2016" name="Genome Announc.">
        <title>Genome Sequence of Madurella mycetomatis mm55, Isolated from a Human Mycetoma Case in Sudan.</title>
        <authorList>
            <person name="Smit S."/>
            <person name="Derks M.F."/>
            <person name="Bervoets S."/>
            <person name="Fahal A."/>
            <person name="van Leeuwen W."/>
            <person name="van Belkum A."/>
            <person name="van de Sande W.W."/>
        </authorList>
    </citation>
    <scope>NUCLEOTIDE SEQUENCE [LARGE SCALE GENOMIC DNA]</scope>
    <source>
        <strain evidence="3">mm55</strain>
    </source>
</reference>